<dbReference type="InterPro" id="IPR002146">
    <property type="entry name" value="ATP_synth_b/b'su_bac/chlpt"/>
</dbReference>
<comment type="subunit">
    <text evidence="14">F-type ATPases have 2 components, F(1) - the catalytic core - and F(0) - the membrane proton channel. F(1) has five subunits: alpha(3), beta(3), gamma(1), delta(1), epsilon(1). F(0) has four main subunits: a(1), b(2) and c(10-14). The alpha and beta chains form an alternating ring which encloses part of the gamma chain. F(1) is attached to F(0) by a central stalk formed by the gamma and epsilon chains, while a peripheral stalk is formed by the delta and b chains.</text>
</comment>
<name>A0A0D6EXR5_9PROT</name>
<evidence type="ECO:0000256" key="13">
    <source>
        <dbReference type="ARBA" id="ARBA00025614"/>
    </source>
</evidence>
<dbReference type="GO" id="GO:0012505">
    <property type="term" value="C:endomembrane system"/>
    <property type="evidence" value="ECO:0007669"/>
    <property type="project" value="UniProtKB-SubCell"/>
</dbReference>
<comment type="similarity">
    <text evidence="1 16 17">Belongs to the ATPase B chain family.</text>
</comment>
<evidence type="ECO:0000256" key="5">
    <source>
        <dbReference type="ARBA" id="ARBA00022547"/>
    </source>
</evidence>
<dbReference type="PANTHER" id="PTHR33445:SF1">
    <property type="entry name" value="ATP SYNTHASE SUBUNIT B"/>
    <property type="match status" value="1"/>
</dbReference>
<evidence type="ECO:0000256" key="6">
    <source>
        <dbReference type="ARBA" id="ARBA00022692"/>
    </source>
</evidence>
<dbReference type="InterPro" id="IPR028987">
    <property type="entry name" value="ATP_synth_B-like_membr_sf"/>
</dbReference>
<dbReference type="HOGENOM" id="CLU_079215_4_5_4"/>
<keyword evidence="10 16" id="KW-0472">Membrane</keyword>
<dbReference type="RefSeq" id="WP_046489108.1">
    <property type="nucleotide sequence ID" value="NZ_CP040978.1"/>
</dbReference>
<dbReference type="Gene3D" id="1.20.5.620">
    <property type="entry name" value="F1F0 ATP synthase subunit B, membrane domain"/>
    <property type="match status" value="1"/>
</dbReference>
<evidence type="ECO:0000256" key="9">
    <source>
        <dbReference type="ARBA" id="ARBA00023065"/>
    </source>
</evidence>
<feature type="transmembrane region" description="Helical" evidence="16">
    <location>
        <begin position="6"/>
        <end position="26"/>
    </location>
</feature>
<accession>A0A0D6EXR5</accession>
<comment type="subcellular location">
    <subcellularLocation>
        <location evidence="16">Cell membrane</location>
        <topology evidence="16">Single-pass membrane protein</topology>
    </subcellularLocation>
    <subcellularLocation>
        <location evidence="15">Endomembrane system</location>
        <topology evidence="15">Single-pass membrane protein</topology>
    </subcellularLocation>
</comment>
<evidence type="ECO:0000313" key="20">
    <source>
        <dbReference type="Proteomes" id="UP000064007"/>
    </source>
</evidence>
<evidence type="ECO:0000313" key="19">
    <source>
        <dbReference type="EMBL" id="CEZ20276.1"/>
    </source>
</evidence>
<dbReference type="Proteomes" id="UP000064007">
    <property type="component" value="Chromosome 1"/>
</dbReference>
<evidence type="ECO:0000256" key="8">
    <source>
        <dbReference type="ARBA" id="ARBA00022989"/>
    </source>
</evidence>
<dbReference type="KEGG" id="mbat:BN1208_1396"/>
<sequence>MNINFTLIAQAIAFAILIWFTVKYVWPPLLNAIETRQKEIADGLAAAQEGKASLEVAAKKTTLQLNEAKQKASEIISQAEKRASEILEEAKHQAKTEGDRIILGAKAEIDQEVNRAKESLREQVSTLAIAGAEKILSKEIDKKAHSDMLSKLAKEL</sequence>
<dbReference type="STRING" id="1581557.BN1208_1396"/>
<keyword evidence="8 16" id="KW-1133">Transmembrane helix</keyword>
<dbReference type="SUPFAM" id="SSF81573">
    <property type="entry name" value="F1F0 ATP synthase subunit B, membrane domain"/>
    <property type="match status" value="1"/>
</dbReference>
<dbReference type="GO" id="GO:0005886">
    <property type="term" value="C:plasma membrane"/>
    <property type="evidence" value="ECO:0007669"/>
    <property type="project" value="UniProtKB-SubCell"/>
</dbReference>
<proteinExistence type="inferred from homology"/>
<evidence type="ECO:0000256" key="3">
    <source>
        <dbReference type="ARBA" id="ARBA00022475"/>
    </source>
</evidence>
<dbReference type="AlphaFoldDB" id="A0A0D6EXR5"/>
<keyword evidence="19" id="KW-0378">Hydrolase</keyword>
<dbReference type="NCBIfam" id="NF004411">
    <property type="entry name" value="PRK05759.1-2"/>
    <property type="match status" value="1"/>
</dbReference>
<dbReference type="HAMAP" id="MF_01398">
    <property type="entry name" value="ATP_synth_b_bprime"/>
    <property type="match status" value="1"/>
</dbReference>
<protein>
    <recommendedName>
        <fullName evidence="16">ATP synthase subunit b</fullName>
    </recommendedName>
    <alternativeName>
        <fullName evidence="16">ATP synthase F(0) sector subunit b</fullName>
    </alternativeName>
    <alternativeName>
        <fullName evidence="16">ATPase subunit I</fullName>
    </alternativeName>
    <alternativeName>
        <fullName evidence="16">F-type ATPase subunit b</fullName>
        <shortName evidence="16">F-ATPase subunit b</shortName>
    </alternativeName>
</protein>
<keyword evidence="7 16" id="KW-0375">Hydrogen ion transport</keyword>
<organism evidence="19 20">
    <name type="scientific">Candidatus Methylopumilus planktonicus</name>
    <dbReference type="NCBI Taxonomy" id="1581557"/>
    <lineage>
        <taxon>Bacteria</taxon>
        <taxon>Pseudomonadati</taxon>
        <taxon>Pseudomonadota</taxon>
        <taxon>Betaproteobacteria</taxon>
        <taxon>Nitrosomonadales</taxon>
        <taxon>Methylophilaceae</taxon>
        <taxon>Candidatus Methylopumilus</taxon>
    </lineage>
</organism>
<dbReference type="GO" id="GO:0046961">
    <property type="term" value="F:proton-transporting ATPase activity, rotational mechanism"/>
    <property type="evidence" value="ECO:0007669"/>
    <property type="project" value="TreeGrafter"/>
</dbReference>
<evidence type="ECO:0000256" key="17">
    <source>
        <dbReference type="RuleBase" id="RU003848"/>
    </source>
</evidence>
<dbReference type="InterPro" id="IPR005864">
    <property type="entry name" value="ATP_synth_F0_bsu_bac"/>
</dbReference>
<evidence type="ECO:0000256" key="15">
    <source>
        <dbReference type="ARBA" id="ARBA00037847"/>
    </source>
</evidence>
<dbReference type="EMBL" id="LN827929">
    <property type="protein sequence ID" value="CEZ20276.1"/>
    <property type="molecule type" value="Genomic_DNA"/>
</dbReference>
<comment type="function">
    <text evidence="13">Component of the F(0) channel, it forms part of the peripheral stalk, linking F(1) to F(0). The b'-subunit is a diverged and duplicated form of b found in plants and photosynthetic bacteria.</text>
</comment>
<evidence type="ECO:0000256" key="11">
    <source>
        <dbReference type="ARBA" id="ARBA00023310"/>
    </source>
</evidence>
<gene>
    <name evidence="16 19" type="primary">atpF</name>
    <name evidence="19" type="ORF">BN1208_1396</name>
</gene>
<evidence type="ECO:0000256" key="4">
    <source>
        <dbReference type="ARBA" id="ARBA00022519"/>
    </source>
</evidence>
<evidence type="ECO:0000256" key="16">
    <source>
        <dbReference type="HAMAP-Rule" id="MF_01398"/>
    </source>
</evidence>
<evidence type="ECO:0000256" key="10">
    <source>
        <dbReference type="ARBA" id="ARBA00023136"/>
    </source>
</evidence>
<keyword evidence="5 16" id="KW-0138">CF(0)</keyword>
<evidence type="ECO:0000256" key="12">
    <source>
        <dbReference type="ARBA" id="ARBA00025198"/>
    </source>
</evidence>
<evidence type="ECO:0000256" key="7">
    <source>
        <dbReference type="ARBA" id="ARBA00022781"/>
    </source>
</evidence>
<evidence type="ECO:0000256" key="2">
    <source>
        <dbReference type="ARBA" id="ARBA00022448"/>
    </source>
</evidence>
<dbReference type="CDD" id="cd06503">
    <property type="entry name" value="ATP-synt_Fo_b"/>
    <property type="match status" value="1"/>
</dbReference>
<keyword evidence="6 16" id="KW-0812">Transmembrane</keyword>
<keyword evidence="9 16" id="KW-0406">Ion transport</keyword>
<dbReference type="OrthoDB" id="9788020at2"/>
<feature type="coiled-coil region" evidence="18">
    <location>
        <begin position="51"/>
        <end position="89"/>
    </location>
</feature>
<dbReference type="GO" id="GO:0016787">
    <property type="term" value="F:hydrolase activity"/>
    <property type="evidence" value="ECO:0007669"/>
    <property type="project" value="UniProtKB-KW"/>
</dbReference>
<dbReference type="GO" id="GO:0046933">
    <property type="term" value="F:proton-transporting ATP synthase activity, rotational mechanism"/>
    <property type="evidence" value="ECO:0007669"/>
    <property type="project" value="UniProtKB-UniRule"/>
</dbReference>
<keyword evidence="11 16" id="KW-0066">ATP synthesis</keyword>
<keyword evidence="18" id="KW-0175">Coiled coil</keyword>
<keyword evidence="3 16" id="KW-1003">Cell membrane</keyword>
<comment type="subunit">
    <text evidence="16">F-type ATPases have 2 components, F(1) - the catalytic core - and F(0) - the membrane proton channel. F(1) has five subunits: alpha(3), beta(3), gamma(1), delta(1), epsilon(1). F(0) has three main subunits: a(1), b(2) and c(10-14). The alpha and beta chains form an alternating ring which encloses part of the gamma chain. F(1) is attached to F(0) by a central stalk formed by the gamma and epsilon chains, while a peripheral stalk is formed by the delta and b chains.</text>
</comment>
<evidence type="ECO:0000256" key="1">
    <source>
        <dbReference type="ARBA" id="ARBA00005513"/>
    </source>
</evidence>
<dbReference type="GeneID" id="99990705"/>
<keyword evidence="2 16" id="KW-0813">Transport</keyword>
<dbReference type="GO" id="GO:0045259">
    <property type="term" value="C:proton-transporting ATP synthase complex"/>
    <property type="evidence" value="ECO:0007669"/>
    <property type="project" value="UniProtKB-KW"/>
</dbReference>
<dbReference type="PANTHER" id="PTHR33445">
    <property type="entry name" value="ATP SYNTHASE SUBUNIT B', CHLOROPLASTIC"/>
    <property type="match status" value="1"/>
</dbReference>
<dbReference type="FunFam" id="1.20.5.620:FF:000001">
    <property type="entry name" value="ATP synthase subunit b"/>
    <property type="match status" value="1"/>
</dbReference>
<comment type="function">
    <text evidence="12 16">F(1)F(0) ATP synthase produces ATP from ADP in the presence of a proton or sodium gradient. F-type ATPases consist of two structural domains, F(1) containing the extramembraneous catalytic core and F(0) containing the membrane proton channel, linked together by a central stalk and a peripheral stalk. During catalysis, ATP synthesis in the catalytic domain of F(1) is coupled via a rotary mechanism of the central stalk subunits to proton translocation.</text>
</comment>
<dbReference type="NCBIfam" id="TIGR01144">
    <property type="entry name" value="ATP_synt_b"/>
    <property type="match status" value="1"/>
</dbReference>
<evidence type="ECO:0000256" key="18">
    <source>
        <dbReference type="SAM" id="Coils"/>
    </source>
</evidence>
<reference evidence="20" key="1">
    <citation type="submission" date="2014-12" db="EMBL/GenBank/DDBJ databases">
        <authorList>
            <person name="Salcher M.M."/>
        </authorList>
    </citation>
    <scope>NUCLEOTIDE SEQUENCE [LARGE SCALE GENOMIC DNA]</scope>
    <source>
        <strain evidence="20">MMS-10A-171</strain>
    </source>
</reference>
<evidence type="ECO:0000256" key="14">
    <source>
        <dbReference type="ARBA" id="ARBA00026054"/>
    </source>
</evidence>
<dbReference type="Pfam" id="PF00430">
    <property type="entry name" value="ATP-synt_B"/>
    <property type="match status" value="1"/>
</dbReference>
<keyword evidence="4" id="KW-0997">Cell inner membrane</keyword>
<keyword evidence="20" id="KW-1185">Reference proteome</keyword>
<dbReference type="InterPro" id="IPR050059">
    <property type="entry name" value="ATP_synthase_B_chain"/>
</dbReference>